<sequence>MCPLPTVLPTAPVVKKQQQQQPPTASLTTTTTKPLSASSQPSSIHHSQNNNSGTFSQPRTSVIKAHQNLASNHANNSDANSSSSSTATISTQNVKPTSRAGKVSGMVSMFERLSDNSSSSAFNSSHPSNMVAYKKPTTTSEKLALNAALVEEEKKKRFRARSNSFDYNSPSPNSSVTGGSTSSFGDHSSQQQQFTEISNHPTTLSENRTNSTKNDPALKTPPDETSEEVKRRLIRTPSMVQGLKARFEKLQINLLEQLKQEEEWNQKKKQRQLTARSHRLTGDEIHTLQNVRSNPSILRNVSNRMDEKSSSHKDTHHDTMNHNDHLDSSFDHDSVSSFSEDDSYEYTDSSHQTTIDSTLSDSQHHSALNSSTVSHNIDPALMQAILEEEERKQQVIETLMISPPPQIVKGLLSTTASATRQAQFYHELYGETASSSTPSPMGDLLDHNTTHNVDFRSSYDRSMNNDDWLENQMNRHQRYNISDLDLLTAYRHKSQLYQIQNPSNVMMNPFIQESQVVLSGHNDEDNDEYIYGDDGEYDMSDEYNDDTMNECHTTTSFMPDDKRLSVTDDLPMRRSSADMIGGVMEKQNEEEFSRWESQMEEFAKTLIC</sequence>
<organism evidence="2 3">
    <name type="scientific">Naegleria fowleri</name>
    <name type="common">Brain eating amoeba</name>
    <dbReference type="NCBI Taxonomy" id="5763"/>
    <lineage>
        <taxon>Eukaryota</taxon>
        <taxon>Discoba</taxon>
        <taxon>Heterolobosea</taxon>
        <taxon>Tetramitia</taxon>
        <taxon>Eutetramitia</taxon>
        <taxon>Vahlkampfiidae</taxon>
        <taxon>Naegleria</taxon>
    </lineage>
</organism>
<feature type="compositionally biased region" description="Basic residues" evidence="1">
    <location>
        <begin position="269"/>
        <end position="279"/>
    </location>
</feature>
<feature type="compositionally biased region" description="Polar residues" evidence="1">
    <location>
        <begin position="184"/>
        <end position="214"/>
    </location>
</feature>
<feature type="compositionally biased region" description="Basic and acidic residues" evidence="1">
    <location>
        <begin position="304"/>
        <end position="334"/>
    </location>
</feature>
<reference evidence="2 3" key="1">
    <citation type="journal article" date="2019" name="Sci. Rep.">
        <title>Nanopore sequencing improves the draft genome of the human pathogenic amoeba Naegleria fowleri.</title>
        <authorList>
            <person name="Liechti N."/>
            <person name="Schurch N."/>
            <person name="Bruggmann R."/>
            <person name="Wittwer M."/>
        </authorList>
    </citation>
    <scope>NUCLEOTIDE SEQUENCE [LARGE SCALE GENOMIC DNA]</scope>
    <source>
        <strain evidence="2 3">ATCC 30894</strain>
    </source>
</reference>
<feature type="compositionally biased region" description="Low complexity" evidence="1">
    <location>
        <begin position="116"/>
        <end position="129"/>
    </location>
</feature>
<dbReference type="AlphaFoldDB" id="A0A6A5C0H8"/>
<evidence type="ECO:0000256" key="1">
    <source>
        <dbReference type="SAM" id="MobiDB-lite"/>
    </source>
</evidence>
<gene>
    <name evidence="2" type="ORF">FDP41_013516</name>
</gene>
<feature type="compositionally biased region" description="Low complexity" evidence="1">
    <location>
        <begin position="1"/>
        <end position="52"/>
    </location>
</feature>
<proteinExistence type="predicted"/>
<feature type="compositionally biased region" description="Low complexity" evidence="1">
    <location>
        <begin position="168"/>
        <end position="183"/>
    </location>
</feature>
<dbReference type="VEuPathDB" id="AmoebaDB:NF0019450"/>
<dbReference type="VEuPathDB" id="AmoebaDB:NfTy_028360"/>
<feature type="region of interest" description="Disordered" evidence="1">
    <location>
        <begin position="72"/>
        <end position="102"/>
    </location>
</feature>
<feature type="region of interest" description="Disordered" evidence="1">
    <location>
        <begin position="1"/>
        <end position="58"/>
    </location>
</feature>
<feature type="region of interest" description="Disordered" evidence="1">
    <location>
        <begin position="269"/>
        <end position="374"/>
    </location>
</feature>
<dbReference type="GeneID" id="68120731"/>
<feature type="compositionally biased region" description="Polar residues" evidence="1">
    <location>
        <begin position="352"/>
        <end position="374"/>
    </location>
</feature>
<evidence type="ECO:0000313" key="3">
    <source>
        <dbReference type="Proteomes" id="UP000444721"/>
    </source>
</evidence>
<dbReference type="VEuPathDB" id="AmoebaDB:FDP41_013516"/>
<feature type="compositionally biased region" description="Low complexity" evidence="1">
    <location>
        <begin position="72"/>
        <end position="91"/>
    </location>
</feature>
<accession>A0A6A5C0H8</accession>
<feature type="compositionally biased region" description="Polar residues" evidence="1">
    <location>
        <begin position="287"/>
        <end position="303"/>
    </location>
</feature>
<dbReference type="OrthoDB" id="10437157at2759"/>
<comment type="caution">
    <text evidence="2">The sequence shown here is derived from an EMBL/GenBank/DDBJ whole genome shotgun (WGS) entry which is preliminary data.</text>
</comment>
<name>A0A6A5C0H8_NAEFO</name>
<keyword evidence="3" id="KW-1185">Reference proteome</keyword>
<dbReference type="EMBL" id="VFQX01000019">
    <property type="protein sequence ID" value="KAF0980302.1"/>
    <property type="molecule type" value="Genomic_DNA"/>
</dbReference>
<feature type="region of interest" description="Disordered" evidence="1">
    <location>
        <begin position="158"/>
        <end position="233"/>
    </location>
</feature>
<feature type="region of interest" description="Disordered" evidence="1">
    <location>
        <begin position="116"/>
        <end position="135"/>
    </location>
</feature>
<dbReference type="OMA" id="FYHELYG"/>
<dbReference type="RefSeq" id="XP_044565015.1">
    <property type="nucleotide sequence ID" value="XM_044704155.1"/>
</dbReference>
<evidence type="ECO:0000313" key="2">
    <source>
        <dbReference type="EMBL" id="KAF0980302.1"/>
    </source>
</evidence>
<protein>
    <submittedName>
        <fullName evidence="2">Uncharacterized protein</fullName>
    </submittedName>
</protein>
<dbReference type="Proteomes" id="UP000444721">
    <property type="component" value="Unassembled WGS sequence"/>
</dbReference>